<dbReference type="Pfam" id="PF22936">
    <property type="entry name" value="Pol_BBD"/>
    <property type="match status" value="1"/>
</dbReference>
<proteinExistence type="predicted"/>
<dbReference type="AlphaFoldDB" id="A0A9Q3IX35"/>
<keyword evidence="3" id="KW-1185">Reference proteome</keyword>
<gene>
    <name evidence="2" type="ORF">O181_091625</name>
</gene>
<feature type="non-terminal residue" evidence="2">
    <location>
        <position position="1"/>
    </location>
</feature>
<dbReference type="Proteomes" id="UP000765509">
    <property type="component" value="Unassembled WGS sequence"/>
</dbReference>
<sequence>KPYRRSLQGSRIRHALKKKHQQRTKHGSESYYKGEETAICYTYHKCRINHETASALVVCNQVALLSNSPVLDSGCSNAVAPDESLFLETRSTTKTLYAANSAKMHVEAEGVLQLTTSLGKLSFPNALVVPSASSVLISLGSFLNNGATLKGHKGGAKLFEKNNCLILTTRIINNVLLIDTPTVKRACASIGADPLMIHKQLGHPNNFVASKIFPSVDFSNVSCVSCSLSKSH</sequence>
<accession>A0A9Q3IX35</accession>
<reference evidence="2" key="1">
    <citation type="submission" date="2021-03" db="EMBL/GenBank/DDBJ databases">
        <title>Draft genome sequence of rust myrtle Austropuccinia psidii MF-1, a brazilian biotype.</title>
        <authorList>
            <person name="Quecine M.C."/>
            <person name="Pachon D.M.R."/>
            <person name="Bonatelli M.L."/>
            <person name="Correr F.H."/>
            <person name="Franceschini L.M."/>
            <person name="Leite T.F."/>
            <person name="Margarido G.R.A."/>
            <person name="Almeida C.A."/>
            <person name="Ferrarezi J.A."/>
            <person name="Labate C.A."/>
        </authorList>
    </citation>
    <scope>NUCLEOTIDE SEQUENCE</scope>
    <source>
        <strain evidence="2">MF-1</strain>
    </source>
</reference>
<dbReference type="EMBL" id="AVOT02057875">
    <property type="protein sequence ID" value="MBW0551910.1"/>
    <property type="molecule type" value="Genomic_DNA"/>
</dbReference>
<dbReference type="OrthoDB" id="2496969at2759"/>
<evidence type="ECO:0000313" key="3">
    <source>
        <dbReference type="Proteomes" id="UP000765509"/>
    </source>
</evidence>
<protein>
    <recommendedName>
        <fullName evidence="1">Retrovirus-related Pol polyprotein from transposon TNT 1-94-like beta-barrel domain-containing protein</fullName>
    </recommendedName>
</protein>
<feature type="domain" description="Retrovirus-related Pol polyprotein from transposon TNT 1-94-like beta-barrel" evidence="1">
    <location>
        <begin position="70"/>
        <end position="146"/>
    </location>
</feature>
<dbReference type="InterPro" id="IPR054722">
    <property type="entry name" value="PolX-like_BBD"/>
</dbReference>
<organism evidence="2 3">
    <name type="scientific">Austropuccinia psidii MF-1</name>
    <dbReference type="NCBI Taxonomy" id="1389203"/>
    <lineage>
        <taxon>Eukaryota</taxon>
        <taxon>Fungi</taxon>
        <taxon>Dikarya</taxon>
        <taxon>Basidiomycota</taxon>
        <taxon>Pucciniomycotina</taxon>
        <taxon>Pucciniomycetes</taxon>
        <taxon>Pucciniales</taxon>
        <taxon>Sphaerophragmiaceae</taxon>
        <taxon>Austropuccinia</taxon>
    </lineage>
</organism>
<comment type="caution">
    <text evidence="2">The sequence shown here is derived from an EMBL/GenBank/DDBJ whole genome shotgun (WGS) entry which is preliminary data.</text>
</comment>
<evidence type="ECO:0000259" key="1">
    <source>
        <dbReference type="Pfam" id="PF22936"/>
    </source>
</evidence>
<name>A0A9Q3IX35_9BASI</name>
<evidence type="ECO:0000313" key="2">
    <source>
        <dbReference type="EMBL" id="MBW0551910.1"/>
    </source>
</evidence>